<sequence length="55" mass="6284">MNSRKLIRKEVKYNMECLKPGGGFIASNIHNITAEVPPENIIAMFDAIKENRMYS</sequence>
<dbReference type="GO" id="GO:0004853">
    <property type="term" value="F:uroporphyrinogen decarboxylase activity"/>
    <property type="evidence" value="ECO:0007669"/>
    <property type="project" value="InterPro"/>
</dbReference>
<organism evidence="2">
    <name type="scientific">marine sediment metagenome</name>
    <dbReference type="NCBI Taxonomy" id="412755"/>
    <lineage>
        <taxon>unclassified sequences</taxon>
        <taxon>metagenomes</taxon>
        <taxon>ecological metagenomes</taxon>
    </lineage>
</organism>
<gene>
    <name evidence="2" type="ORF">LCGC14_1631890</name>
</gene>
<proteinExistence type="predicted"/>
<dbReference type="AlphaFoldDB" id="A0A0F9I2M9"/>
<evidence type="ECO:0000313" key="2">
    <source>
        <dbReference type="EMBL" id="KKM21787.1"/>
    </source>
</evidence>
<dbReference type="Pfam" id="PF01208">
    <property type="entry name" value="URO-D"/>
    <property type="match status" value="1"/>
</dbReference>
<dbReference type="GO" id="GO:0006779">
    <property type="term" value="P:porphyrin-containing compound biosynthetic process"/>
    <property type="evidence" value="ECO:0007669"/>
    <property type="project" value="InterPro"/>
</dbReference>
<dbReference type="Gene3D" id="3.20.20.210">
    <property type="match status" value="1"/>
</dbReference>
<dbReference type="SUPFAM" id="SSF51726">
    <property type="entry name" value="UROD/MetE-like"/>
    <property type="match status" value="1"/>
</dbReference>
<name>A0A0F9I2M9_9ZZZZ</name>
<dbReference type="EMBL" id="LAZR01013478">
    <property type="protein sequence ID" value="KKM21787.1"/>
    <property type="molecule type" value="Genomic_DNA"/>
</dbReference>
<evidence type="ECO:0000259" key="1">
    <source>
        <dbReference type="Pfam" id="PF01208"/>
    </source>
</evidence>
<dbReference type="InterPro" id="IPR000257">
    <property type="entry name" value="Uroporphyrinogen_deCOase"/>
</dbReference>
<comment type="caution">
    <text evidence="2">The sequence shown here is derived from an EMBL/GenBank/DDBJ whole genome shotgun (WGS) entry which is preliminary data.</text>
</comment>
<protein>
    <recommendedName>
        <fullName evidence="1">Uroporphyrinogen decarboxylase (URO-D) domain-containing protein</fullName>
    </recommendedName>
</protein>
<feature type="domain" description="Uroporphyrinogen decarboxylase (URO-D)" evidence="1">
    <location>
        <begin position="3"/>
        <end position="50"/>
    </location>
</feature>
<accession>A0A0F9I2M9</accession>
<dbReference type="InterPro" id="IPR038071">
    <property type="entry name" value="UROD/MetE-like_sf"/>
</dbReference>
<reference evidence="2" key="1">
    <citation type="journal article" date="2015" name="Nature">
        <title>Complex archaea that bridge the gap between prokaryotes and eukaryotes.</title>
        <authorList>
            <person name="Spang A."/>
            <person name="Saw J.H."/>
            <person name="Jorgensen S.L."/>
            <person name="Zaremba-Niedzwiedzka K."/>
            <person name="Martijn J."/>
            <person name="Lind A.E."/>
            <person name="van Eijk R."/>
            <person name="Schleper C."/>
            <person name="Guy L."/>
            <person name="Ettema T.J."/>
        </authorList>
    </citation>
    <scope>NUCLEOTIDE SEQUENCE</scope>
</reference>